<evidence type="ECO:0000256" key="2">
    <source>
        <dbReference type="ARBA" id="ARBA00022525"/>
    </source>
</evidence>
<dbReference type="PANTHER" id="PTHR38050:SF2">
    <property type="entry name" value="FERULOYL ESTERASE C-RELATED"/>
    <property type="match status" value="1"/>
</dbReference>
<dbReference type="SUPFAM" id="SSF53474">
    <property type="entry name" value="alpha/beta-Hydrolases"/>
    <property type="match status" value="1"/>
</dbReference>
<evidence type="ECO:0000256" key="6">
    <source>
        <dbReference type="ARBA" id="ARBA00023277"/>
    </source>
</evidence>
<evidence type="ECO:0000256" key="4">
    <source>
        <dbReference type="ARBA" id="ARBA00022729"/>
    </source>
</evidence>
<dbReference type="AlphaFoldDB" id="A0A9D1UQW5"/>
<dbReference type="GO" id="GO:0005576">
    <property type="term" value="C:extracellular region"/>
    <property type="evidence" value="ECO:0007669"/>
    <property type="project" value="UniProtKB-SubCell"/>
</dbReference>
<evidence type="ECO:0000313" key="10">
    <source>
        <dbReference type="Proteomes" id="UP000824189"/>
    </source>
</evidence>
<sequence length="394" mass="41682">MTHRQPMEKVYRRRRLIAAVAVALFAIGTAAGIGVALQKATGWTEEEWAAHTSVREPADYAPATAVAIQEPEPTMPSATPTLRESKDPRPVQNAPGPGETKSVTIETSGVLRSFLLSAPVGVETLEGTGEPRPLILAFHGYTESPESMSRYTGLTKDGAIVAYPKGIGEAWEGAPYSKTDGGQDVRFATDLLERISATYRVDANRIYAAGMSNGGGFVAKLACEVPEEFSAMASVAGAYYPGTWRGCTGPTGGGKGESSQPAGSGPEFARGPSVPFLEIHGRQDETIEYDGGHRHGSTYLGAMQFSSLYASRSGCFGAPSTTRATDKVLRVVWPGCDDDAEVTHLAIADAGHTWPGESTGEAGAASGDDFSDRRSNAVTATNEIMAFFNRHQIT</sequence>
<keyword evidence="3" id="KW-0858">Xylan degradation</keyword>
<feature type="compositionally biased region" description="Low complexity" evidence="8">
    <location>
        <begin position="356"/>
        <end position="367"/>
    </location>
</feature>
<feature type="region of interest" description="Disordered" evidence="8">
    <location>
        <begin position="351"/>
        <end position="373"/>
    </location>
</feature>
<reference evidence="9" key="2">
    <citation type="submission" date="2021-04" db="EMBL/GenBank/DDBJ databases">
        <authorList>
            <person name="Gilroy R."/>
        </authorList>
    </citation>
    <scope>NUCLEOTIDE SEQUENCE</scope>
    <source>
        <strain evidence="9">4376</strain>
    </source>
</reference>
<comment type="subcellular location">
    <subcellularLocation>
        <location evidence="1">Secreted</location>
    </subcellularLocation>
</comment>
<feature type="region of interest" description="Disordered" evidence="8">
    <location>
        <begin position="250"/>
        <end position="273"/>
    </location>
</feature>
<dbReference type="GO" id="GO:0045493">
    <property type="term" value="P:xylan catabolic process"/>
    <property type="evidence" value="ECO:0007669"/>
    <property type="project" value="UniProtKB-KW"/>
</dbReference>
<evidence type="ECO:0000256" key="3">
    <source>
        <dbReference type="ARBA" id="ARBA00022651"/>
    </source>
</evidence>
<dbReference type="Proteomes" id="UP000824189">
    <property type="component" value="Unassembled WGS sequence"/>
</dbReference>
<dbReference type="GO" id="GO:0030600">
    <property type="term" value="F:feruloyl esterase activity"/>
    <property type="evidence" value="ECO:0007669"/>
    <property type="project" value="InterPro"/>
</dbReference>
<comment type="caution">
    <text evidence="9">The sequence shown here is derived from an EMBL/GenBank/DDBJ whole genome shotgun (WGS) entry which is preliminary data.</text>
</comment>
<accession>A0A9D1UQW5</accession>
<dbReference type="InterPro" id="IPR029058">
    <property type="entry name" value="AB_hydrolase_fold"/>
</dbReference>
<keyword evidence="5" id="KW-0378">Hydrolase</keyword>
<keyword evidence="7" id="KW-0624">Polysaccharide degradation</keyword>
<keyword evidence="2" id="KW-0964">Secreted</keyword>
<dbReference type="Pfam" id="PF10503">
    <property type="entry name" value="Esterase_PHB"/>
    <property type="match status" value="1"/>
</dbReference>
<evidence type="ECO:0000256" key="8">
    <source>
        <dbReference type="SAM" id="MobiDB-lite"/>
    </source>
</evidence>
<gene>
    <name evidence="9" type="ORF">H9867_07835</name>
</gene>
<name>A0A9D1UQW5_9CORY</name>
<evidence type="ECO:0000256" key="5">
    <source>
        <dbReference type="ARBA" id="ARBA00022801"/>
    </source>
</evidence>
<protein>
    <submittedName>
        <fullName evidence="9">Prolyl oligopeptidase family serine peptidase</fullName>
    </submittedName>
</protein>
<dbReference type="Gene3D" id="3.40.50.1820">
    <property type="entry name" value="alpha/beta hydrolase"/>
    <property type="match status" value="1"/>
</dbReference>
<dbReference type="EMBL" id="DXFZ01000094">
    <property type="protein sequence ID" value="HIW96373.1"/>
    <property type="molecule type" value="Genomic_DNA"/>
</dbReference>
<evidence type="ECO:0000256" key="1">
    <source>
        <dbReference type="ARBA" id="ARBA00004613"/>
    </source>
</evidence>
<dbReference type="InterPro" id="IPR010126">
    <property type="entry name" value="Esterase_phb"/>
</dbReference>
<evidence type="ECO:0000313" key="9">
    <source>
        <dbReference type="EMBL" id="HIW96373.1"/>
    </source>
</evidence>
<dbReference type="PANTHER" id="PTHR38050">
    <property type="match status" value="1"/>
</dbReference>
<keyword evidence="4" id="KW-0732">Signal</keyword>
<keyword evidence="6" id="KW-0119">Carbohydrate metabolism</keyword>
<dbReference type="InterPro" id="IPR043595">
    <property type="entry name" value="FaeB/C/D"/>
</dbReference>
<evidence type="ECO:0000256" key="7">
    <source>
        <dbReference type="ARBA" id="ARBA00023326"/>
    </source>
</evidence>
<feature type="region of interest" description="Disordered" evidence="8">
    <location>
        <begin position="65"/>
        <end position="103"/>
    </location>
</feature>
<reference evidence="9" key="1">
    <citation type="journal article" date="2021" name="PeerJ">
        <title>Extensive microbial diversity within the chicken gut microbiome revealed by metagenomics and culture.</title>
        <authorList>
            <person name="Gilroy R."/>
            <person name="Ravi A."/>
            <person name="Getino M."/>
            <person name="Pursley I."/>
            <person name="Horton D.L."/>
            <person name="Alikhan N.F."/>
            <person name="Baker D."/>
            <person name="Gharbi K."/>
            <person name="Hall N."/>
            <person name="Watson M."/>
            <person name="Adriaenssens E.M."/>
            <person name="Foster-Nyarko E."/>
            <person name="Jarju S."/>
            <person name="Secka A."/>
            <person name="Antonio M."/>
            <person name="Oren A."/>
            <person name="Chaudhuri R.R."/>
            <person name="La Ragione R."/>
            <person name="Hildebrand F."/>
            <person name="Pallen M.J."/>
        </authorList>
    </citation>
    <scope>NUCLEOTIDE SEQUENCE</scope>
    <source>
        <strain evidence="9">4376</strain>
    </source>
</reference>
<proteinExistence type="predicted"/>
<organism evidence="9 10">
    <name type="scientific">Candidatus Corynebacterium gallistercoris</name>
    <dbReference type="NCBI Taxonomy" id="2838530"/>
    <lineage>
        <taxon>Bacteria</taxon>
        <taxon>Bacillati</taxon>
        <taxon>Actinomycetota</taxon>
        <taxon>Actinomycetes</taxon>
        <taxon>Mycobacteriales</taxon>
        <taxon>Corynebacteriaceae</taxon>
        <taxon>Corynebacterium</taxon>
    </lineage>
</organism>